<proteinExistence type="inferred from homology"/>
<dbReference type="PANTHER" id="PTHR21015">
    <property type="entry name" value="UDP-N-ACETYLGLUCOSAMINE--N-ACETYLMURAMYL-(PENTAPEPTIDE) PYROPHOSPHORYL-UNDECAPRENOL N-ACETYLGLUCOSAMINE TRANSFERASE 1"/>
    <property type="match status" value="1"/>
</dbReference>
<dbReference type="GO" id="GO:0005886">
    <property type="term" value="C:plasma membrane"/>
    <property type="evidence" value="ECO:0007669"/>
    <property type="project" value="UniProtKB-SubCell"/>
</dbReference>
<feature type="binding site" evidence="10">
    <location>
        <position position="176"/>
    </location>
    <ligand>
        <name>UDP-N-acetyl-alpha-D-glucosamine</name>
        <dbReference type="ChEBI" id="CHEBI:57705"/>
    </ligand>
</feature>
<evidence type="ECO:0000256" key="2">
    <source>
        <dbReference type="ARBA" id="ARBA00022618"/>
    </source>
</evidence>
<evidence type="ECO:0000256" key="1">
    <source>
        <dbReference type="ARBA" id="ARBA00022475"/>
    </source>
</evidence>
<feature type="transmembrane region" description="Helical" evidence="11">
    <location>
        <begin position="78"/>
        <end position="96"/>
    </location>
</feature>
<reference evidence="14" key="1">
    <citation type="submission" date="2019-02" db="EMBL/GenBank/DDBJ databases">
        <authorList>
            <person name="Gruber-Vodicka R. H."/>
            <person name="Seah K. B. B."/>
        </authorList>
    </citation>
    <scope>NUCLEOTIDE SEQUENCE</scope>
    <source>
        <strain evidence="14">BECK_DK161</strain>
    </source>
</reference>
<feature type="binding site" evidence="10">
    <location>
        <position position="258"/>
    </location>
    <ligand>
        <name>UDP-N-acetyl-alpha-D-glucosamine</name>
        <dbReference type="ChEBI" id="CHEBI:57705"/>
    </ligand>
</feature>
<dbReference type="HAMAP" id="MF_00033">
    <property type="entry name" value="MurG"/>
    <property type="match status" value="1"/>
</dbReference>
<organism evidence="14">
    <name type="scientific">Candidatus Kentrum sp. DK</name>
    <dbReference type="NCBI Taxonomy" id="2126562"/>
    <lineage>
        <taxon>Bacteria</taxon>
        <taxon>Pseudomonadati</taxon>
        <taxon>Pseudomonadota</taxon>
        <taxon>Gammaproteobacteria</taxon>
        <taxon>Candidatus Kentrum</taxon>
    </lineage>
</organism>
<keyword evidence="8 10" id="KW-0131">Cell cycle</keyword>
<evidence type="ECO:0000256" key="3">
    <source>
        <dbReference type="ARBA" id="ARBA00022676"/>
    </source>
</evidence>
<sequence>MNAINMEHPTKVLIMAGGTGGHVFPALAIAEELRARGVQVSWLGTRRGMEAKLVPDAGFPIRFVPISGLRGTGLARRLSGPFLILIAIVQSLWIILRVRPRVVLGMGGFVSGPGGVAAWLLRRPLLIHEQNAVPGMTNRLLARLATRVMEAFPESFSSVPGLAVRCPIAYTGNPVRRDIARLPPPSERLKNREEPLRILVLGGSQGADILNSLVPTAIAGLPDPARVSVRHQTGRQHIEPVRARYAKLRLPVEPVPFIDDMAAAYGWADLVIGRAGAMTVTELAAAGAASILVPYPFAVDDHQMANAHFLGNVGAAIPIRQSDLSADGLGRLIEGFLGASGRGRLVAMARAARALAIPDAARRVAGRCLEYR</sequence>
<comment type="similarity">
    <text evidence="10">Belongs to the glycosyltransferase 28 family. MurG subfamily.</text>
</comment>
<dbReference type="InterPro" id="IPR006009">
    <property type="entry name" value="GlcNAc_MurG"/>
</dbReference>
<evidence type="ECO:0000256" key="8">
    <source>
        <dbReference type="ARBA" id="ARBA00023306"/>
    </source>
</evidence>
<keyword evidence="4 10" id="KW-0808">Transferase</keyword>
<evidence type="ECO:0000256" key="6">
    <source>
        <dbReference type="ARBA" id="ARBA00022984"/>
    </source>
</evidence>
<dbReference type="GO" id="GO:0050511">
    <property type="term" value="F:undecaprenyldiphospho-muramoylpentapeptide beta-N-acetylglucosaminyltransferase activity"/>
    <property type="evidence" value="ECO:0007669"/>
    <property type="project" value="UniProtKB-UniRule"/>
</dbReference>
<keyword evidence="5 10" id="KW-0133">Cell shape</keyword>
<name>A0A450RUL6_9GAMM</name>
<evidence type="ECO:0000313" key="14">
    <source>
        <dbReference type="EMBL" id="VFJ42768.1"/>
    </source>
</evidence>
<dbReference type="GO" id="GO:0071555">
    <property type="term" value="P:cell wall organization"/>
    <property type="evidence" value="ECO:0007669"/>
    <property type="project" value="UniProtKB-KW"/>
</dbReference>
<comment type="pathway">
    <text evidence="10">Cell wall biogenesis; peptidoglycan biosynthesis.</text>
</comment>
<evidence type="ECO:0000256" key="9">
    <source>
        <dbReference type="ARBA" id="ARBA00023316"/>
    </source>
</evidence>
<protein>
    <recommendedName>
        <fullName evidence="10">UDP-N-acetylglucosamine--N-acetylmuramyl-(pentapeptide) pyrophosphoryl-undecaprenol N-acetylglucosamine transferase</fullName>
        <ecNumber evidence="10">2.4.1.227</ecNumber>
    </recommendedName>
    <alternativeName>
        <fullName evidence="10">Undecaprenyl-PP-MurNAc-pentapeptide-UDPGlcNAc GlcNAc transferase</fullName>
    </alternativeName>
</protein>
<keyword evidence="11" id="KW-1133">Transmembrane helix</keyword>
<feature type="binding site" evidence="10">
    <location>
        <position position="303"/>
    </location>
    <ligand>
        <name>UDP-N-acetyl-alpha-D-glucosamine</name>
        <dbReference type="ChEBI" id="CHEBI:57705"/>
    </ligand>
</feature>
<dbReference type="SUPFAM" id="SSF53756">
    <property type="entry name" value="UDP-Glycosyltransferase/glycogen phosphorylase"/>
    <property type="match status" value="1"/>
</dbReference>
<keyword evidence="3 10" id="KW-0328">Glycosyltransferase</keyword>
<evidence type="ECO:0000256" key="4">
    <source>
        <dbReference type="ARBA" id="ARBA00022679"/>
    </source>
</evidence>
<dbReference type="EMBL" id="CAADEY010000002">
    <property type="protein sequence ID" value="VFJ42768.1"/>
    <property type="molecule type" value="Genomic_DNA"/>
</dbReference>
<dbReference type="GO" id="GO:0008360">
    <property type="term" value="P:regulation of cell shape"/>
    <property type="evidence" value="ECO:0007669"/>
    <property type="project" value="UniProtKB-KW"/>
</dbReference>
<dbReference type="PANTHER" id="PTHR21015:SF22">
    <property type="entry name" value="GLYCOSYLTRANSFERASE"/>
    <property type="match status" value="1"/>
</dbReference>
<dbReference type="EC" id="2.4.1.227" evidence="10"/>
<keyword evidence="1 10" id="KW-1003">Cell membrane</keyword>
<evidence type="ECO:0000256" key="11">
    <source>
        <dbReference type="SAM" id="Phobius"/>
    </source>
</evidence>
<comment type="subcellular location">
    <subcellularLocation>
        <location evidence="10">Cell membrane</location>
        <topology evidence="10">Peripheral membrane protein</topology>
        <orientation evidence="10">Cytoplasmic side</orientation>
    </subcellularLocation>
</comment>
<evidence type="ECO:0000259" key="13">
    <source>
        <dbReference type="Pfam" id="PF04101"/>
    </source>
</evidence>
<keyword evidence="7 10" id="KW-0472">Membrane</keyword>
<comment type="caution">
    <text evidence="10">Lacks conserved residue(s) required for the propagation of feature annotation.</text>
</comment>
<gene>
    <name evidence="10" type="primary">murG</name>
    <name evidence="14" type="ORF">BECKDK2373C_GA0170839_100239</name>
</gene>
<feature type="binding site" evidence="10">
    <location>
        <position position="131"/>
    </location>
    <ligand>
        <name>UDP-N-acetyl-alpha-D-glucosamine</name>
        <dbReference type="ChEBI" id="CHEBI:57705"/>
    </ligand>
</feature>
<evidence type="ECO:0000256" key="5">
    <source>
        <dbReference type="ARBA" id="ARBA00022960"/>
    </source>
</evidence>
<dbReference type="Pfam" id="PF04101">
    <property type="entry name" value="Glyco_tran_28_C"/>
    <property type="match status" value="1"/>
</dbReference>
<dbReference type="GO" id="GO:0051301">
    <property type="term" value="P:cell division"/>
    <property type="evidence" value="ECO:0007669"/>
    <property type="project" value="UniProtKB-KW"/>
</dbReference>
<evidence type="ECO:0000256" key="7">
    <source>
        <dbReference type="ARBA" id="ARBA00023136"/>
    </source>
</evidence>
<feature type="domain" description="Glycosyl transferase family 28 C-terminal" evidence="13">
    <location>
        <begin position="198"/>
        <end position="361"/>
    </location>
</feature>
<dbReference type="Gene3D" id="3.40.50.2000">
    <property type="entry name" value="Glycogen Phosphorylase B"/>
    <property type="match status" value="2"/>
</dbReference>
<dbReference type="CDD" id="cd03785">
    <property type="entry name" value="GT28_MurG"/>
    <property type="match status" value="1"/>
</dbReference>
<dbReference type="InterPro" id="IPR007235">
    <property type="entry name" value="Glyco_trans_28_C"/>
</dbReference>
<keyword evidence="2 10" id="KW-0132">Cell division</keyword>
<keyword evidence="11" id="KW-0812">Transmembrane</keyword>
<dbReference type="InterPro" id="IPR004276">
    <property type="entry name" value="GlycoTrans_28_N"/>
</dbReference>
<dbReference type="GO" id="GO:0009252">
    <property type="term" value="P:peptidoglycan biosynthetic process"/>
    <property type="evidence" value="ECO:0007669"/>
    <property type="project" value="UniProtKB-UniRule"/>
</dbReference>
<keyword evidence="6 10" id="KW-0573">Peptidoglycan synthesis</keyword>
<feature type="binding site" evidence="10">
    <location>
        <position position="204"/>
    </location>
    <ligand>
        <name>UDP-N-acetyl-alpha-D-glucosamine</name>
        <dbReference type="ChEBI" id="CHEBI:57705"/>
    </ligand>
</feature>
<dbReference type="GO" id="GO:0051991">
    <property type="term" value="F:UDP-N-acetyl-D-glucosamine:N-acetylmuramoyl-L-alanyl-D-glutamyl-meso-2,6-diaminopimelyl-D-alanyl-D-alanine-diphosphoundecaprenol 4-beta-N-acetylglucosaminlytransferase activity"/>
    <property type="evidence" value="ECO:0007669"/>
    <property type="project" value="RHEA"/>
</dbReference>
<comment type="catalytic activity">
    <reaction evidence="10">
        <text>di-trans,octa-cis-undecaprenyl diphospho-N-acetyl-alpha-D-muramoyl-L-alanyl-D-glutamyl-meso-2,6-diaminopimeloyl-D-alanyl-D-alanine + UDP-N-acetyl-alpha-D-glucosamine = di-trans,octa-cis-undecaprenyl diphospho-[N-acetyl-alpha-D-glucosaminyl-(1-&gt;4)]-N-acetyl-alpha-D-muramoyl-L-alanyl-D-glutamyl-meso-2,6-diaminopimeloyl-D-alanyl-D-alanine + UDP + H(+)</text>
        <dbReference type="Rhea" id="RHEA:31227"/>
        <dbReference type="ChEBI" id="CHEBI:15378"/>
        <dbReference type="ChEBI" id="CHEBI:57705"/>
        <dbReference type="ChEBI" id="CHEBI:58223"/>
        <dbReference type="ChEBI" id="CHEBI:61387"/>
        <dbReference type="ChEBI" id="CHEBI:61388"/>
        <dbReference type="EC" id="2.4.1.227"/>
    </reaction>
</comment>
<evidence type="ECO:0000256" key="10">
    <source>
        <dbReference type="HAMAP-Rule" id="MF_00033"/>
    </source>
</evidence>
<dbReference type="GO" id="GO:0005975">
    <property type="term" value="P:carbohydrate metabolic process"/>
    <property type="evidence" value="ECO:0007669"/>
    <property type="project" value="InterPro"/>
</dbReference>
<dbReference type="AlphaFoldDB" id="A0A450RUL6"/>
<dbReference type="Pfam" id="PF03033">
    <property type="entry name" value="Glyco_transf_28"/>
    <property type="match status" value="1"/>
</dbReference>
<dbReference type="NCBIfam" id="TIGR01133">
    <property type="entry name" value="murG"/>
    <property type="match status" value="1"/>
</dbReference>
<accession>A0A450RUL6</accession>
<feature type="binding site" evidence="10">
    <location>
        <begin position="19"/>
        <end position="21"/>
    </location>
    <ligand>
        <name>UDP-N-acetyl-alpha-D-glucosamine</name>
        <dbReference type="ChEBI" id="CHEBI:57705"/>
    </ligand>
</feature>
<feature type="domain" description="Glycosyltransferase family 28 N-terminal" evidence="12">
    <location>
        <begin position="12"/>
        <end position="149"/>
    </location>
</feature>
<keyword evidence="9 10" id="KW-0961">Cell wall biogenesis/degradation</keyword>
<comment type="function">
    <text evidence="10">Cell wall formation. Catalyzes the transfer of a GlcNAc subunit on undecaprenyl-pyrophosphoryl-MurNAc-pentapeptide (lipid intermediate I) to form undecaprenyl-pyrophosphoryl-MurNAc-(pentapeptide)GlcNAc (lipid intermediate II).</text>
</comment>
<dbReference type="UniPathway" id="UPA00219"/>
<feature type="transmembrane region" description="Helical" evidence="11">
    <location>
        <begin position="102"/>
        <end position="121"/>
    </location>
</feature>
<evidence type="ECO:0000259" key="12">
    <source>
        <dbReference type="Pfam" id="PF03033"/>
    </source>
</evidence>